<organism evidence="1 2">
    <name type="scientific">Globisporangium ultimum (strain ATCC 200006 / CBS 805.95 / DAOM BR144)</name>
    <name type="common">Pythium ultimum</name>
    <dbReference type="NCBI Taxonomy" id="431595"/>
    <lineage>
        <taxon>Eukaryota</taxon>
        <taxon>Sar</taxon>
        <taxon>Stramenopiles</taxon>
        <taxon>Oomycota</taxon>
        <taxon>Peronosporomycetes</taxon>
        <taxon>Pythiales</taxon>
        <taxon>Pythiaceae</taxon>
        <taxon>Globisporangium</taxon>
    </lineage>
</organism>
<name>K3W800_GLOUD</name>
<accession>K3W800</accession>
<sequence length="80" mass="9434">ELKRTLVHPVKQQQKAALVDDYDVFYQYCSRLVAYITAHMVTSPEFVVQMDRLTLACHTKLTKQVLYSVVTKNVWFHHHD</sequence>
<evidence type="ECO:0000313" key="2">
    <source>
        <dbReference type="Proteomes" id="UP000019132"/>
    </source>
</evidence>
<proteinExistence type="predicted"/>
<dbReference type="HOGENOM" id="CLU_2597484_0_0_1"/>
<evidence type="ECO:0000313" key="1">
    <source>
        <dbReference type="EnsemblProtists" id="PYU1_T001091"/>
    </source>
</evidence>
<dbReference type="Proteomes" id="UP000019132">
    <property type="component" value="Unassembled WGS sequence"/>
</dbReference>
<keyword evidence="2" id="KW-1185">Reference proteome</keyword>
<dbReference type="InParanoid" id="K3W800"/>
<dbReference type="AlphaFoldDB" id="K3W800"/>
<protein>
    <submittedName>
        <fullName evidence="1">Uncharacterized protein</fullName>
    </submittedName>
</protein>
<reference evidence="1" key="3">
    <citation type="submission" date="2015-02" db="UniProtKB">
        <authorList>
            <consortium name="EnsemblProtists"/>
        </authorList>
    </citation>
    <scope>IDENTIFICATION</scope>
    <source>
        <strain evidence="1">DAOM BR144</strain>
    </source>
</reference>
<dbReference type="EnsemblProtists" id="PYU1_T001091">
    <property type="protein sequence ID" value="PYU1_T001091"/>
    <property type="gene ID" value="PYU1_G001091"/>
</dbReference>
<reference evidence="2" key="2">
    <citation type="submission" date="2010-04" db="EMBL/GenBank/DDBJ databases">
        <authorList>
            <person name="Buell R."/>
            <person name="Hamilton J."/>
            <person name="Hostetler J."/>
        </authorList>
    </citation>
    <scope>NUCLEOTIDE SEQUENCE [LARGE SCALE GENOMIC DNA]</scope>
    <source>
        <strain evidence="2">DAOM:BR144</strain>
    </source>
</reference>
<dbReference type="EMBL" id="GL376620">
    <property type="status" value="NOT_ANNOTATED_CDS"/>
    <property type="molecule type" value="Genomic_DNA"/>
</dbReference>
<dbReference type="eggNOG" id="ENOG502RWTY">
    <property type="taxonomic scope" value="Eukaryota"/>
</dbReference>
<dbReference type="VEuPathDB" id="FungiDB:PYU1_G001091"/>
<reference evidence="2" key="1">
    <citation type="journal article" date="2010" name="Genome Biol.">
        <title>Genome sequence of the necrotrophic plant pathogen Pythium ultimum reveals original pathogenicity mechanisms and effector repertoire.</title>
        <authorList>
            <person name="Levesque C.A."/>
            <person name="Brouwer H."/>
            <person name="Cano L."/>
            <person name="Hamilton J.P."/>
            <person name="Holt C."/>
            <person name="Huitema E."/>
            <person name="Raffaele S."/>
            <person name="Robideau G.P."/>
            <person name="Thines M."/>
            <person name="Win J."/>
            <person name="Zerillo M.M."/>
            <person name="Beakes G.W."/>
            <person name="Boore J.L."/>
            <person name="Busam D."/>
            <person name="Dumas B."/>
            <person name="Ferriera S."/>
            <person name="Fuerstenberg S.I."/>
            <person name="Gachon C.M."/>
            <person name="Gaulin E."/>
            <person name="Govers F."/>
            <person name="Grenville-Briggs L."/>
            <person name="Horner N."/>
            <person name="Hostetler J."/>
            <person name="Jiang R.H."/>
            <person name="Johnson J."/>
            <person name="Krajaejun T."/>
            <person name="Lin H."/>
            <person name="Meijer H.J."/>
            <person name="Moore B."/>
            <person name="Morris P."/>
            <person name="Phuntmart V."/>
            <person name="Puiu D."/>
            <person name="Shetty J."/>
            <person name="Stajich J.E."/>
            <person name="Tripathy S."/>
            <person name="Wawra S."/>
            <person name="van West P."/>
            <person name="Whitty B.R."/>
            <person name="Coutinho P.M."/>
            <person name="Henrissat B."/>
            <person name="Martin F."/>
            <person name="Thomas P.D."/>
            <person name="Tyler B.M."/>
            <person name="De Vries R.P."/>
            <person name="Kamoun S."/>
            <person name="Yandell M."/>
            <person name="Tisserat N."/>
            <person name="Buell C.R."/>
        </authorList>
    </citation>
    <scope>NUCLEOTIDE SEQUENCE</scope>
    <source>
        <strain evidence="2">DAOM:BR144</strain>
    </source>
</reference>